<dbReference type="SMART" id="SM00487">
    <property type="entry name" value="DEXDc"/>
    <property type="match status" value="1"/>
</dbReference>
<evidence type="ECO:0000256" key="12">
    <source>
        <dbReference type="ARBA" id="ARBA00039233"/>
    </source>
</evidence>
<comment type="function">
    <text evidence="1">ATP-binding RNA helicase involved in the biogenesis of 60S ribosomal subunits and is required for the normal formation of 25S and 5.8S rRNAs.</text>
</comment>
<evidence type="ECO:0000256" key="2">
    <source>
        <dbReference type="ARBA" id="ARBA00004123"/>
    </source>
</evidence>
<dbReference type="GO" id="GO:0005829">
    <property type="term" value="C:cytosol"/>
    <property type="evidence" value="ECO:0007669"/>
    <property type="project" value="TreeGrafter"/>
</dbReference>
<evidence type="ECO:0000256" key="1">
    <source>
        <dbReference type="ARBA" id="ARBA00003706"/>
    </source>
</evidence>
<dbReference type="InterPro" id="IPR001650">
    <property type="entry name" value="Helicase_C-like"/>
</dbReference>
<dbReference type="InterPro" id="IPR014001">
    <property type="entry name" value="Helicase_ATP-bd"/>
</dbReference>
<dbReference type="GO" id="GO:0003724">
    <property type="term" value="F:RNA helicase activity"/>
    <property type="evidence" value="ECO:0007669"/>
    <property type="project" value="UniProtKB-EC"/>
</dbReference>
<dbReference type="EC" id="3.6.4.13" evidence="3"/>
<dbReference type="Pfam" id="PF00271">
    <property type="entry name" value="Helicase_C"/>
    <property type="match status" value="2"/>
</dbReference>
<evidence type="ECO:0000256" key="15">
    <source>
        <dbReference type="PROSITE-ProRule" id="PRU00552"/>
    </source>
</evidence>
<dbReference type="Pfam" id="PF00270">
    <property type="entry name" value="DEAD"/>
    <property type="match status" value="1"/>
</dbReference>
<dbReference type="Proteomes" id="UP000292447">
    <property type="component" value="Chromosome I"/>
</dbReference>
<evidence type="ECO:0000256" key="3">
    <source>
        <dbReference type="ARBA" id="ARBA00012552"/>
    </source>
</evidence>
<dbReference type="InterPro" id="IPR014014">
    <property type="entry name" value="RNA_helicase_DEAD_Q_motif"/>
</dbReference>
<keyword evidence="9" id="KW-0694">RNA-binding</keyword>
<dbReference type="GO" id="GO:0005524">
    <property type="term" value="F:ATP binding"/>
    <property type="evidence" value="ECO:0007669"/>
    <property type="project" value="UniProtKB-KW"/>
</dbReference>
<sequence length="618" mass="69259">MGPDEHLSIFLGAVTEASPSKAHRTTMEKSAAAAYVDDSSLWDSFGLDARILQAVDHLGFKNPTLIQSSALPLALEEKRDIIAKSSTGSGKTAAYCVPILQSILTSEEEGKCVKSIILVPTKELSNQVTQFVEKLLVYCNHKVTSVNLSSSVSDSVLKTLLTASPDIVISTPSKLIQILQLNVRSNLISLSKVKSLVIDEVDLVLSYGYMEDLQQLETFLPVKTNLQTFLMSATVNDDLEELKKRFCSRPAVLKLNEENLSRSKLVQFYARTTEFDKFLLAYVIFKLGLIQGKSLVFVNTIDRGYRLKLFLEQFGIRCCILNSELPINLRIHIVDEFNKNVYNLLIATDETNDFTIERDEEADDEKASEAGDSKVEASVAKDLEVGPNADPESKKSKKNQKAPKDKEYGVSRGVDFKNVACVLNFDMPTTSRAYTHRIGRTARAGKAGMALSFIVPENEVGKHRVAGVGTSKKDEKVLRRVEKQQAKNGFEIKPYQFDMKQVEGFRYRAEDAFKAVTSVIIREARILELKKELINSDRLKRFFEENPQDLASLRHDKAVYPKRVQQQLKRVPEYLLPASARNGVKKDLGFVPFKKNKVYKKKKKAGKKADPLKAAYKA</sequence>
<accession>A0A4P6XLT4</accession>
<comment type="similarity">
    <text evidence="11">Belongs to the DEAD box helicase family. DDX56/DBP9 subfamily.</text>
</comment>
<evidence type="ECO:0000256" key="7">
    <source>
        <dbReference type="ARBA" id="ARBA00022806"/>
    </source>
</evidence>
<evidence type="ECO:0000256" key="8">
    <source>
        <dbReference type="ARBA" id="ARBA00022840"/>
    </source>
</evidence>
<evidence type="ECO:0000259" key="19">
    <source>
        <dbReference type="PROSITE" id="PS51195"/>
    </source>
</evidence>
<dbReference type="GO" id="GO:0003723">
    <property type="term" value="F:RNA binding"/>
    <property type="evidence" value="ECO:0007669"/>
    <property type="project" value="UniProtKB-KW"/>
</dbReference>
<dbReference type="STRING" id="2163413.A0A4P6XLT4"/>
<evidence type="ECO:0000256" key="16">
    <source>
        <dbReference type="SAM" id="MobiDB-lite"/>
    </source>
</evidence>
<dbReference type="PANTHER" id="PTHR47959:SF21">
    <property type="entry name" value="DEAD-BOX HELICASE 56"/>
    <property type="match status" value="1"/>
</dbReference>
<feature type="domain" description="Helicase C-terminal" evidence="18">
    <location>
        <begin position="282"/>
        <end position="500"/>
    </location>
</feature>
<keyword evidence="10" id="KW-0539">Nucleus</keyword>
<dbReference type="InterPro" id="IPR027417">
    <property type="entry name" value="P-loop_NTPase"/>
</dbReference>
<keyword evidence="21" id="KW-1185">Reference proteome</keyword>
<proteinExistence type="inferred from homology"/>
<evidence type="ECO:0000256" key="11">
    <source>
        <dbReference type="ARBA" id="ARBA00038041"/>
    </source>
</evidence>
<comment type="catalytic activity">
    <reaction evidence="14">
        <text>ATP + H2O = ADP + phosphate + H(+)</text>
        <dbReference type="Rhea" id="RHEA:13065"/>
        <dbReference type="ChEBI" id="CHEBI:15377"/>
        <dbReference type="ChEBI" id="CHEBI:15378"/>
        <dbReference type="ChEBI" id="CHEBI:30616"/>
        <dbReference type="ChEBI" id="CHEBI:43474"/>
        <dbReference type="ChEBI" id="CHEBI:456216"/>
        <dbReference type="EC" id="3.6.4.13"/>
    </reaction>
</comment>
<dbReference type="GO" id="GO:0005634">
    <property type="term" value="C:nucleus"/>
    <property type="evidence" value="ECO:0007669"/>
    <property type="project" value="UniProtKB-SubCell"/>
</dbReference>
<dbReference type="InterPro" id="IPR011545">
    <property type="entry name" value="DEAD/DEAH_box_helicase_dom"/>
</dbReference>
<comment type="subcellular location">
    <subcellularLocation>
        <location evidence="2">Nucleus</location>
    </subcellularLocation>
</comment>
<protein>
    <recommendedName>
        <fullName evidence="12">ATP-dependent RNA helicase DBP9</fullName>
        <ecNumber evidence="3">3.6.4.13</ecNumber>
    </recommendedName>
    <alternativeName>
        <fullName evidence="13">ATP-dependent RNA helicase dbp9</fullName>
    </alternativeName>
</protein>
<evidence type="ECO:0000256" key="6">
    <source>
        <dbReference type="ARBA" id="ARBA00022801"/>
    </source>
</evidence>
<dbReference type="PROSITE" id="PS51195">
    <property type="entry name" value="Q_MOTIF"/>
    <property type="match status" value="1"/>
</dbReference>
<evidence type="ECO:0000256" key="13">
    <source>
        <dbReference type="ARBA" id="ARBA00039616"/>
    </source>
</evidence>
<evidence type="ECO:0000256" key="4">
    <source>
        <dbReference type="ARBA" id="ARBA00022517"/>
    </source>
</evidence>
<evidence type="ECO:0000256" key="5">
    <source>
        <dbReference type="ARBA" id="ARBA00022741"/>
    </source>
</evidence>
<keyword evidence="8" id="KW-0067">ATP-binding</keyword>
<reference evidence="21" key="1">
    <citation type="submission" date="2019-03" db="EMBL/GenBank/DDBJ databases">
        <title>Snf2 controls pulcherriminic acid biosynthesis and connects pigmentation and antifungal activity of the yeast Metschnikowia pulcherrima.</title>
        <authorList>
            <person name="Gore-Lloyd D."/>
            <person name="Sumann I."/>
            <person name="Brachmann A.O."/>
            <person name="Schneeberger K."/>
            <person name="Ortiz-Merino R.A."/>
            <person name="Moreno-Beltran M."/>
            <person name="Schlaefli M."/>
            <person name="Kirner P."/>
            <person name="Santos Kron A."/>
            <person name="Wolfe K.H."/>
            <person name="Piel J."/>
            <person name="Ahrens C.H."/>
            <person name="Henk D."/>
            <person name="Freimoser F.M."/>
        </authorList>
    </citation>
    <scope>NUCLEOTIDE SEQUENCE [LARGE SCALE GENOMIC DNA]</scope>
    <source>
        <strain evidence="21">APC 1.2</strain>
    </source>
</reference>
<dbReference type="AlphaFoldDB" id="A0A4P6XLT4"/>
<keyword evidence="5" id="KW-0547">Nucleotide-binding</keyword>
<dbReference type="Gene3D" id="3.40.50.300">
    <property type="entry name" value="P-loop containing nucleotide triphosphate hydrolases"/>
    <property type="match status" value="2"/>
</dbReference>
<name>A0A4P6XLT4_9ASCO</name>
<dbReference type="PANTHER" id="PTHR47959">
    <property type="entry name" value="ATP-DEPENDENT RNA HELICASE RHLE-RELATED"/>
    <property type="match status" value="1"/>
</dbReference>
<evidence type="ECO:0000256" key="9">
    <source>
        <dbReference type="ARBA" id="ARBA00022884"/>
    </source>
</evidence>
<keyword evidence="7 20" id="KW-0347">Helicase</keyword>
<keyword evidence="6" id="KW-0378">Hydrolase</keyword>
<evidence type="ECO:0000313" key="21">
    <source>
        <dbReference type="Proteomes" id="UP000292447"/>
    </source>
</evidence>
<dbReference type="PROSITE" id="PS51192">
    <property type="entry name" value="HELICASE_ATP_BIND_1"/>
    <property type="match status" value="1"/>
</dbReference>
<dbReference type="PROSITE" id="PS51194">
    <property type="entry name" value="HELICASE_CTER"/>
    <property type="match status" value="1"/>
</dbReference>
<dbReference type="CDD" id="cd17961">
    <property type="entry name" value="DEADc_DDX56"/>
    <property type="match status" value="1"/>
</dbReference>
<dbReference type="CDD" id="cd18787">
    <property type="entry name" value="SF2_C_DEAD"/>
    <property type="match status" value="1"/>
</dbReference>
<evidence type="ECO:0000259" key="17">
    <source>
        <dbReference type="PROSITE" id="PS51192"/>
    </source>
</evidence>
<dbReference type="GO" id="GO:0006364">
    <property type="term" value="P:rRNA processing"/>
    <property type="evidence" value="ECO:0007669"/>
    <property type="project" value="UniProtKB-ARBA"/>
</dbReference>
<dbReference type="SMART" id="SM00490">
    <property type="entry name" value="HELICc"/>
    <property type="match status" value="1"/>
</dbReference>
<dbReference type="InterPro" id="IPR050079">
    <property type="entry name" value="DEAD_box_RNA_helicase"/>
</dbReference>
<feature type="domain" description="DEAD-box RNA helicase Q" evidence="19">
    <location>
        <begin position="40"/>
        <end position="68"/>
    </location>
</feature>
<feature type="domain" description="Helicase ATP-binding" evidence="17">
    <location>
        <begin position="72"/>
        <end position="253"/>
    </location>
</feature>
<evidence type="ECO:0000313" key="20">
    <source>
        <dbReference type="EMBL" id="QBM86721.1"/>
    </source>
</evidence>
<dbReference type="GO" id="GO:0016787">
    <property type="term" value="F:hydrolase activity"/>
    <property type="evidence" value="ECO:0007669"/>
    <property type="project" value="UniProtKB-KW"/>
</dbReference>
<feature type="short sequence motif" description="Q motif" evidence="15">
    <location>
        <begin position="40"/>
        <end position="68"/>
    </location>
</feature>
<evidence type="ECO:0000256" key="14">
    <source>
        <dbReference type="ARBA" id="ARBA00047984"/>
    </source>
</evidence>
<keyword evidence="4" id="KW-0690">Ribosome biogenesis</keyword>
<feature type="region of interest" description="Disordered" evidence="16">
    <location>
        <begin position="380"/>
        <end position="407"/>
    </location>
</feature>
<organism evidence="20 21">
    <name type="scientific">Metschnikowia aff. pulcherrima</name>
    <dbReference type="NCBI Taxonomy" id="2163413"/>
    <lineage>
        <taxon>Eukaryota</taxon>
        <taxon>Fungi</taxon>
        <taxon>Dikarya</taxon>
        <taxon>Ascomycota</taxon>
        <taxon>Saccharomycotina</taxon>
        <taxon>Pichiomycetes</taxon>
        <taxon>Metschnikowiaceae</taxon>
        <taxon>Metschnikowia</taxon>
    </lineage>
</organism>
<evidence type="ECO:0000259" key="18">
    <source>
        <dbReference type="PROSITE" id="PS51194"/>
    </source>
</evidence>
<gene>
    <name evidence="20" type="primary">MPUL0A13670</name>
    <name evidence="20" type="ORF">METSCH_A13670</name>
</gene>
<dbReference type="EMBL" id="CP034456">
    <property type="protein sequence ID" value="QBM86721.1"/>
    <property type="molecule type" value="Genomic_DNA"/>
</dbReference>
<dbReference type="SUPFAM" id="SSF52540">
    <property type="entry name" value="P-loop containing nucleoside triphosphate hydrolases"/>
    <property type="match status" value="2"/>
</dbReference>
<evidence type="ECO:0000256" key="10">
    <source>
        <dbReference type="ARBA" id="ARBA00023242"/>
    </source>
</evidence>